<evidence type="ECO:0000313" key="2">
    <source>
        <dbReference type="Proteomes" id="UP000015388"/>
    </source>
</evidence>
<dbReference type="InterPro" id="IPR006379">
    <property type="entry name" value="HAD-SF_hydro_IIB"/>
</dbReference>
<dbReference type="Pfam" id="PF08282">
    <property type="entry name" value="Hydrolase_3"/>
    <property type="match status" value="1"/>
</dbReference>
<dbReference type="PANTHER" id="PTHR10000:SF8">
    <property type="entry name" value="HAD SUPERFAMILY HYDROLASE-LIKE, TYPE 3"/>
    <property type="match status" value="1"/>
</dbReference>
<dbReference type="KEGG" id="cmd:B841_12050"/>
<dbReference type="SFLD" id="SFLDG01140">
    <property type="entry name" value="C2.B:_Phosphomannomutase_and_P"/>
    <property type="match status" value="1"/>
</dbReference>
<dbReference type="CDD" id="cd07516">
    <property type="entry name" value="HAD_Pase"/>
    <property type="match status" value="1"/>
</dbReference>
<dbReference type="InterPro" id="IPR036412">
    <property type="entry name" value="HAD-like_sf"/>
</dbReference>
<name>S5SXL6_9CORY</name>
<dbReference type="InterPro" id="IPR023214">
    <property type="entry name" value="HAD_sf"/>
</dbReference>
<dbReference type="eggNOG" id="COG0561">
    <property type="taxonomic scope" value="Bacteria"/>
</dbReference>
<dbReference type="SUPFAM" id="SSF56784">
    <property type="entry name" value="HAD-like"/>
    <property type="match status" value="1"/>
</dbReference>
<dbReference type="GO" id="GO:0016791">
    <property type="term" value="F:phosphatase activity"/>
    <property type="evidence" value="ECO:0007669"/>
    <property type="project" value="TreeGrafter"/>
</dbReference>
<dbReference type="Gene3D" id="3.30.1240.10">
    <property type="match status" value="1"/>
</dbReference>
<proteinExistence type="predicted"/>
<evidence type="ECO:0000313" key="1">
    <source>
        <dbReference type="EMBL" id="AGS35882.1"/>
    </source>
</evidence>
<reference evidence="1 2" key="1">
    <citation type="submission" date="2012-11" db="EMBL/GenBank/DDBJ databases">
        <title>The complete genome sequence of Corynebacterium maris Coryn-1 (=DSM 45190).</title>
        <authorList>
            <person name="Schaffert L."/>
            <person name="Albersmeier A."/>
            <person name="Kalinowski J."/>
            <person name="Ruckert C."/>
        </authorList>
    </citation>
    <scope>NUCLEOTIDE SEQUENCE [LARGE SCALE GENOMIC DNA]</scope>
    <source>
        <strain evidence="2">Coryn-1</strain>
    </source>
</reference>
<dbReference type="NCBIfam" id="TIGR01484">
    <property type="entry name" value="HAD-SF-IIB"/>
    <property type="match status" value="1"/>
</dbReference>
<dbReference type="PATRIC" id="fig|1224163.3.peg.2434"/>
<dbReference type="Gene3D" id="3.40.50.1000">
    <property type="entry name" value="HAD superfamily/HAD-like"/>
    <property type="match status" value="1"/>
</dbReference>
<gene>
    <name evidence="1" type="ORF">B841_12050</name>
</gene>
<organism evidence="1 2">
    <name type="scientific">Corynebacterium maris DSM 45190</name>
    <dbReference type="NCBI Taxonomy" id="1224163"/>
    <lineage>
        <taxon>Bacteria</taxon>
        <taxon>Bacillati</taxon>
        <taxon>Actinomycetota</taxon>
        <taxon>Actinomycetes</taxon>
        <taxon>Mycobacteriales</taxon>
        <taxon>Corynebacteriaceae</taxon>
        <taxon>Corynebacterium</taxon>
    </lineage>
</organism>
<dbReference type="PROSITE" id="PS01228">
    <property type="entry name" value="COF_1"/>
    <property type="match status" value="1"/>
</dbReference>
<dbReference type="STRING" id="1224163.B841_12050"/>
<dbReference type="EMBL" id="CP003924">
    <property type="protein sequence ID" value="AGS35882.1"/>
    <property type="molecule type" value="Genomic_DNA"/>
</dbReference>
<dbReference type="HOGENOM" id="CLU_044146_0_0_11"/>
<dbReference type="GO" id="GO:0000287">
    <property type="term" value="F:magnesium ion binding"/>
    <property type="evidence" value="ECO:0007669"/>
    <property type="project" value="TreeGrafter"/>
</dbReference>
<dbReference type="Proteomes" id="UP000015388">
    <property type="component" value="Chromosome"/>
</dbReference>
<evidence type="ECO:0008006" key="3">
    <source>
        <dbReference type="Google" id="ProtNLM"/>
    </source>
</evidence>
<dbReference type="PANTHER" id="PTHR10000">
    <property type="entry name" value="PHOSPHOSERINE PHOSPHATASE"/>
    <property type="match status" value="1"/>
</dbReference>
<sequence length="278" mass="29934">MEMTRPAPKLVASDIDGTLLNSADRVIPRLREVIGRATAAGCEVALATGRPHRWIYPVLEQLPIRPVCVTSNGAVLYDSAADRVLDSHVLASDTMEHVLSVAERALASEGGVAVAAERVGVSSKDLAEDLFVIGPGYMHTWEEQGFGMAERDEVISRPSVKMILRNSRLTAAEMYDAIIPHVDPEQAYITYSMNEGLLEVAAPGVTKALGVATLARMHDVDQQDTIAFGDMPNDIEMLKWVGHGVAMANANPSVKDAADEITAANDDGGVADVLERWF</sequence>
<dbReference type="GO" id="GO:0005829">
    <property type="term" value="C:cytosol"/>
    <property type="evidence" value="ECO:0007669"/>
    <property type="project" value="TreeGrafter"/>
</dbReference>
<keyword evidence="2" id="KW-1185">Reference proteome</keyword>
<protein>
    <recommendedName>
        <fullName evidence="3">HAD superfamily hydrolase</fullName>
    </recommendedName>
</protein>
<dbReference type="SFLD" id="SFLDS00003">
    <property type="entry name" value="Haloacid_Dehalogenase"/>
    <property type="match status" value="1"/>
</dbReference>
<accession>S5SXL6</accession>
<dbReference type="AlphaFoldDB" id="S5SXL6"/>